<keyword evidence="3" id="KW-1003">Cell membrane</keyword>
<feature type="region of interest" description="Disordered" evidence="8">
    <location>
        <begin position="1"/>
        <end position="25"/>
    </location>
</feature>
<feature type="domain" description="ABC transmembrane type-1" evidence="9">
    <location>
        <begin position="89"/>
        <end position="269"/>
    </location>
</feature>
<dbReference type="PROSITE" id="PS50928">
    <property type="entry name" value="ABC_TM1"/>
    <property type="match status" value="1"/>
</dbReference>
<evidence type="ECO:0000256" key="2">
    <source>
        <dbReference type="ARBA" id="ARBA00022448"/>
    </source>
</evidence>
<comment type="similarity">
    <text evidence="7">Belongs to the binding-protein-dependent transport system permease family.</text>
</comment>
<reference evidence="11" key="1">
    <citation type="journal article" date="2019" name="Int. J. Syst. Evol. Microbiol.">
        <title>The Global Catalogue of Microorganisms (GCM) 10K type strain sequencing project: providing services to taxonomists for standard genome sequencing and annotation.</title>
        <authorList>
            <consortium name="The Broad Institute Genomics Platform"/>
            <consortium name="The Broad Institute Genome Sequencing Center for Infectious Disease"/>
            <person name="Wu L."/>
            <person name="Ma J."/>
        </authorList>
    </citation>
    <scope>NUCLEOTIDE SEQUENCE [LARGE SCALE GENOMIC DNA]</scope>
    <source>
        <strain evidence="11">JCM 15614</strain>
    </source>
</reference>
<proteinExistence type="inferred from homology"/>
<feature type="transmembrane region" description="Helical" evidence="7">
    <location>
        <begin position="93"/>
        <end position="115"/>
    </location>
</feature>
<feature type="compositionally biased region" description="Low complexity" evidence="8">
    <location>
        <begin position="9"/>
        <end position="18"/>
    </location>
</feature>
<gene>
    <name evidence="10" type="primary">tauC_2</name>
    <name evidence="10" type="ORF">GCM10010531_22800</name>
</gene>
<evidence type="ECO:0000256" key="1">
    <source>
        <dbReference type="ARBA" id="ARBA00004651"/>
    </source>
</evidence>
<evidence type="ECO:0000256" key="3">
    <source>
        <dbReference type="ARBA" id="ARBA00022475"/>
    </source>
</evidence>
<comment type="caution">
    <text evidence="10">The sequence shown here is derived from an EMBL/GenBank/DDBJ whole genome shotgun (WGS) entry which is preliminary data.</text>
</comment>
<feature type="transmembrane region" description="Helical" evidence="7">
    <location>
        <begin position="127"/>
        <end position="149"/>
    </location>
</feature>
<evidence type="ECO:0000256" key="7">
    <source>
        <dbReference type="RuleBase" id="RU363032"/>
    </source>
</evidence>
<dbReference type="InterPro" id="IPR035906">
    <property type="entry name" value="MetI-like_sf"/>
</dbReference>
<sequence>MAATATRGPQATTAAAEPPARRPAKRQKSWFERLLRKRGPGVLAFAVFIGLWHLSILVFDPNPILFPGPVEVWDEWSKAAVDGTMWAAVTNSMYAMSIGMAISLVVGIPLGLIIGMSPTTDLITSPYLWGFFAMPRIALAPLMVLWLGFGAEIKIWLVVLSAIIPIILSCKDGVQTTDQSLVRAARSFGAGRVQLFTKVIAPNTLPFIASGVRNGISRGFVGLLIIELTVGTGGIGTEVIRSMRDLDTGRMFAFTATLIALALFLVSLSRQLENYASRWREEVAL</sequence>
<dbReference type="CDD" id="cd06261">
    <property type="entry name" value="TM_PBP2"/>
    <property type="match status" value="1"/>
</dbReference>
<dbReference type="PANTHER" id="PTHR30151:SF0">
    <property type="entry name" value="ABC TRANSPORTER PERMEASE PROTEIN MJ0413-RELATED"/>
    <property type="match status" value="1"/>
</dbReference>
<dbReference type="Proteomes" id="UP001499924">
    <property type="component" value="Unassembled WGS sequence"/>
</dbReference>
<dbReference type="SUPFAM" id="SSF161098">
    <property type="entry name" value="MetI-like"/>
    <property type="match status" value="1"/>
</dbReference>
<feature type="transmembrane region" description="Helical" evidence="7">
    <location>
        <begin position="251"/>
        <end position="269"/>
    </location>
</feature>
<keyword evidence="6 7" id="KW-0472">Membrane</keyword>
<accession>A0ABP6P6Q2</accession>
<evidence type="ECO:0000256" key="5">
    <source>
        <dbReference type="ARBA" id="ARBA00022989"/>
    </source>
</evidence>
<evidence type="ECO:0000313" key="10">
    <source>
        <dbReference type="EMBL" id="GAA3169182.1"/>
    </source>
</evidence>
<keyword evidence="11" id="KW-1185">Reference proteome</keyword>
<dbReference type="Pfam" id="PF00528">
    <property type="entry name" value="BPD_transp_1"/>
    <property type="match status" value="1"/>
</dbReference>
<evidence type="ECO:0000313" key="11">
    <source>
        <dbReference type="Proteomes" id="UP001499924"/>
    </source>
</evidence>
<evidence type="ECO:0000256" key="4">
    <source>
        <dbReference type="ARBA" id="ARBA00022692"/>
    </source>
</evidence>
<feature type="transmembrane region" description="Helical" evidence="7">
    <location>
        <begin position="41"/>
        <end position="59"/>
    </location>
</feature>
<dbReference type="PANTHER" id="PTHR30151">
    <property type="entry name" value="ALKANE SULFONATE ABC TRANSPORTER-RELATED, MEMBRANE SUBUNIT"/>
    <property type="match status" value="1"/>
</dbReference>
<dbReference type="InterPro" id="IPR000515">
    <property type="entry name" value="MetI-like"/>
</dbReference>
<protein>
    <submittedName>
        <fullName evidence="10">Taurine ABC transporter permease TauC</fullName>
    </submittedName>
</protein>
<evidence type="ECO:0000256" key="6">
    <source>
        <dbReference type="ARBA" id="ARBA00023136"/>
    </source>
</evidence>
<keyword evidence="4 7" id="KW-0812">Transmembrane</keyword>
<dbReference type="Gene3D" id="1.10.3720.10">
    <property type="entry name" value="MetI-like"/>
    <property type="match status" value="1"/>
</dbReference>
<dbReference type="EMBL" id="BAAAVV010000004">
    <property type="protein sequence ID" value="GAA3169182.1"/>
    <property type="molecule type" value="Genomic_DNA"/>
</dbReference>
<evidence type="ECO:0000256" key="8">
    <source>
        <dbReference type="SAM" id="MobiDB-lite"/>
    </source>
</evidence>
<feature type="transmembrane region" description="Helical" evidence="7">
    <location>
        <begin position="155"/>
        <end position="174"/>
    </location>
</feature>
<organism evidence="10 11">
    <name type="scientific">Blastococcus jejuensis</name>
    <dbReference type="NCBI Taxonomy" id="351224"/>
    <lineage>
        <taxon>Bacteria</taxon>
        <taxon>Bacillati</taxon>
        <taxon>Actinomycetota</taxon>
        <taxon>Actinomycetes</taxon>
        <taxon>Geodermatophilales</taxon>
        <taxon>Geodermatophilaceae</taxon>
        <taxon>Blastococcus</taxon>
    </lineage>
</organism>
<comment type="subcellular location">
    <subcellularLocation>
        <location evidence="1 7">Cell membrane</location>
        <topology evidence="1 7">Multi-pass membrane protein</topology>
    </subcellularLocation>
</comment>
<keyword evidence="2 7" id="KW-0813">Transport</keyword>
<evidence type="ECO:0000259" key="9">
    <source>
        <dbReference type="PROSITE" id="PS50928"/>
    </source>
</evidence>
<name>A0ABP6P6Q2_9ACTN</name>
<dbReference type="RefSeq" id="WP_344688979.1">
    <property type="nucleotide sequence ID" value="NZ_BAAAVV010000004.1"/>
</dbReference>
<keyword evidence="5 7" id="KW-1133">Transmembrane helix</keyword>